<reference evidence="1 2" key="1">
    <citation type="submission" date="2018-06" db="EMBL/GenBank/DDBJ databases">
        <authorList>
            <consortium name="Pathogen Informatics"/>
            <person name="Doyle S."/>
        </authorList>
    </citation>
    <scope>NUCLEOTIDE SEQUENCE [LARGE SCALE GENOMIC DNA]</scope>
    <source>
        <strain evidence="1 2">NCTC11126</strain>
    </source>
</reference>
<proteinExistence type="predicted"/>
<gene>
    <name evidence="1" type="ORF">NCTC11126_02427</name>
</gene>
<dbReference type="Proteomes" id="UP000250561">
    <property type="component" value="Unassembled WGS sequence"/>
</dbReference>
<protein>
    <submittedName>
        <fullName evidence="1">Histidin kinase-like protein</fullName>
    </submittedName>
</protein>
<name>A0A2X1J7V3_ECOLX</name>
<organism evidence="1 2">
    <name type="scientific">Escherichia coli</name>
    <dbReference type="NCBI Taxonomy" id="562"/>
    <lineage>
        <taxon>Bacteria</taxon>
        <taxon>Pseudomonadati</taxon>
        <taxon>Pseudomonadota</taxon>
        <taxon>Gammaproteobacteria</taxon>
        <taxon>Enterobacterales</taxon>
        <taxon>Enterobacteriaceae</taxon>
        <taxon>Escherichia</taxon>
    </lineage>
</organism>
<dbReference type="AlphaFoldDB" id="A0A2X1J7V3"/>
<sequence>MTFLKSKKKTFKKMLVYICSVIGHVFGGVCITKEHNPNLRDKAGREGIIDNKASKLFREIVENILIEIAKRFIGRASNIRDEKLEEINAKHAALKADEDRKKLLRKEQRRIKTSIQRDRISLEHLRNEFYEISQLLSDKNNFKELEGAITAQRKHRRIGWYPKKPIFRFSTKKFRGV</sequence>
<dbReference type="EMBL" id="UARS01000005">
    <property type="protein sequence ID" value="SPW43050.1"/>
    <property type="molecule type" value="Genomic_DNA"/>
</dbReference>
<keyword evidence="1" id="KW-0808">Transferase</keyword>
<accession>A0A2X1J7V3</accession>
<evidence type="ECO:0000313" key="1">
    <source>
        <dbReference type="EMBL" id="SPW43050.1"/>
    </source>
</evidence>
<dbReference type="GO" id="GO:0016301">
    <property type="term" value="F:kinase activity"/>
    <property type="evidence" value="ECO:0007669"/>
    <property type="project" value="UniProtKB-KW"/>
</dbReference>
<keyword evidence="1" id="KW-0418">Kinase</keyword>
<evidence type="ECO:0000313" key="2">
    <source>
        <dbReference type="Proteomes" id="UP000250561"/>
    </source>
</evidence>